<organism evidence="2 3">
    <name type="scientific">Diaphorina citri</name>
    <name type="common">Asian citrus psyllid</name>
    <dbReference type="NCBI Taxonomy" id="121845"/>
    <lineage>
        <taxon>Eukaryota</taxon>
        <taxon>Metazoa</taxon>
        <taxon>Ecdysozoa</taxon>
        <taxon>Arthropoda</taxon>
        <taxon>Hexapoda</taxon>
        <taxon>Insecta</taxon>
        <taxon>Pterygota</taxon>
        <taxon>Neoptera</taxon>
        <taxon>Paraneoptera</taxon>
        <taxon>Hemiptera</taxon>
        <taxon>Sternorrhyncha</taxon>
        <taxon>Psylloidea</taxon>
        <taxon>Psyllidae</taxon>
        <taxon>Diaphorininae</taxon>
        <taxon>Diaphorina</taxon>
    </lineage>
</organism>
<dbReference type="AlphaFoldDB" id="A0A3Q0JQE8"/>
<protein>
    <submittedName>
        <fullName evidence="3">Uncharacterized protein LOC113473825</fullName>
    </submittedName>
</protein>
<reference evidence="3" key="1">
    <citation type="submission" date="2025-08" db="UniProtKB">
        <authorList>
            <consortium name="RefSeq"/>
        </authorList>
    </citation>
    <scope>IDENTIFICATION</scope>
</reference>
<evidence type="ECO:0000256" key="1">
    <source>
        <dbReference type="SAM" id="MobiDB-lite"/>
    </source>
</evidence>
<dbReference type="KEGG" id="dci:113473825"/>
<dbReference type="GeneID" id="113473825"/>
<keyword evidence="2" id="KW-1185">Reference proteome</keyword>
<gene>
    <name evidence="3" type="primary">LOC113473825</name>
</gene>
<feature type="non-terminal residue" evidence="3">
    <location>
        <position position="1"/>
    </location>
</feature>
<proteinExistence type="predicted"/>
<dbReference type="PaxDb" id="121845-A0A3Q0JQE8"/>
<evidence type="ECO:0000313" key="3">
    <source>
        <dbReference type="RefSeq" id="XP_026689070.1"/>
    </source>
</evidence>
<feature type="non-terminal residue" evidence="3">
    <location>
        <position position="87"/>
    </location>
</feature>
<dbReference type="STRING" id="121845.A0A3Q0JQE8"/>
<dbReference type="RefSeq" id="XP_026689070.1">
    <property type="nucleotide sequence ID" value="XM_026833269.1"/>
</dbReference>
<name>A0A3Q0JQE8_DIACI</name>
<sequence length="87" mass="9932">LDYDSATATLKSDKTLSDHEYHEISDEDKDKTIAESPRFEKHFDFELGPSLLDEMDAMFRNLGSDNISPPPSPMDPSDSNKRNELRE</sequence>
<feature type="region of interest" description="Disordered" evidence="1">
    <location>
        <begin position="59"/>
        <end position="87"/>
    </location>
</feature>
<accession>A0A3Q0JQE8</accession>
<dbReference type="Proteomes" id="UP000079169">
    <property type="component" value="Unplaced"/>
</dbReference>
<evidence type="ECO:0000313" key="2">
    <source>
        <dbReference type="Proteomes" id="UP000079169"/>
    </source>
</evidence>
<feature type="compositionally biased region" description="Basic and acidic residues" evidence="1">
    <location>
        <begin position="78"/>
        <end position="87"/>
    </location>
</feature>